<dbReference type="PANTHER" id="PTHR34987">
    <property type="entry name" value="C, PUTATIVE (AFU_ORTHOLOGUE AFUA_3G02880)-RELATED"/>
    <property type="match status" value="1"/>
</dbReference>
<dbReference type="Pfam" id="PF17390">
    <property type="entry name" value="Bac_rhamnosid_C"/>
    <property type="match status" value="1"/>
</dbReference>
<dbReference type="InterPro" id="IPR035398">
    <property type="entry name" value="Bac_rhamnosid_C"/>
</dbReference>
<sequence length="174" mass="19230">NENILKIGGAKKMSSYMGYYILAARAKAGDISGALESMKDYWGGMISLGATTFWEDFDVEWMNGAAPIDRLPREGETDIHGTKGSYCYKGFRHSLCHGWASGPVSWLSRYILGVEILKPGCKKLKIRPELGTLEWAEGVFPTPLGDVAVKVWKKDDGETAWEVNAPKEIEIING</sequence>
<name>A0A9D2LVA5_9FIRM</name>
<evidence type="ECO:0000313" key="2">
    <source>
        <dbReference type="EMBL" id="HJB29634.1"/>
    </source>
</evidence>
<gene>
    <name evidence="2" type="ORF">IAA06_12720</name>
</gene>
<proteinExistence type="predicted"/>
<feature type="non-terminal residue" evidence="2">
    <location>
        <position position="1"/>
    </location>
</feature>
<dbReference type="InterPro" id="IPR012341">
    <property type="entry name" value="6hp_glycosidase-like_sf"/>
</dbReference>
<dbReference type="Proteomes" id="UP000823842">
    <property type="component" value="Unassembled WGS sequence"/>
</dbReference>
<dbReference type="InterPro" id="IPR008928">
    <property type="entry name" value="6-hairpin_glycosidase_sf"/>
</dbReference>
<dbReference type="Gene3D" id="1.50.10.10">
    <property type="match status" value="1"/>
</dbReference>
<evidence type="ECO:0000313" key="3">
    <source>
        <dbReference type="Proteomes" id="UP000823842"/>
    </source>
</evidence>
<dbReference type="SUPFAM" id="SSF48208">
    <property type="entry name" value="Six-hairpin glycosidases"/>
    <property type="match status" value="1"/>
</dbReference>
<organism evidence="2 3">
    <name type="scientific">Candidatus Blautia faecavium</name>
    <dbReference type="NCBI Taxonomy" id="2838487"/>
    <lineage>
        <taxon>Bacteria</taxon>
        <taxon>Bacillati</taxon>
        <taxon>Bacillota</taxon>
        <taxon>Clostridia</taxon>
        <taxon>Lachnospirales</taxon>
        <taxon>Lachnospiraceae</taxon>
        <taxon>Blautia</taxon>
    </lineage>
</organism>
<dbReference type="AlphaFoldDB" id="A0A9D2LVA5"/>
<dbReference type="PANTHER" id="PTHR34987:SF6">
    <property type="entry name" value="ALPHA-L-RHAMNOSIDASE SIX-HAIRPIN GLYCOSIDASE DOMAIN-CONTAINING PROTEIN"/>
    <property type="match status" value="1"/>
</dbReference>
<accession>A0A9D2LVA5</accession>
<dbReference type="EMBL" id="DWYZ01000237">
    <property type="protein sequence ID" value="HJB29634.1"/>
    <property type="molecule type" value="Genomic_DNA"/>
</dbReference>
<comment type="caution">
    <text evidence="2">The sequence shown here is derived from an EMBL/GenBank/DDBJ whole genome shotgun (WGS) entry which is preliminary data.</text>
</comment>
<dbReference type="Gene3D" id="2.60.420.10">
    <property type="entry name" value="Maltose phosphorylase, domain 3"/>
    <property type="match status" value="1"/>
</dbReference>
<reference evidence="2" key="2">
    <citation type="submission" date="2021-04" db="EMBL/GenBank/DDBJ databases">
        <authorList>
            <person name="Gilroy R."/>
        </authorList>
    </citation>
    <scope>NUCLEOTIDE SEQUENCE</scope>
    <source>
        <strain evidence="2">ChiSjej1B19-5720</strain>
    </source>
</reference>
<dbReference type="GO" id="GO:0005975">
    <property type="term" value="P:carbohydrate metabolic process"/>
    <property type="evidence" value="ECO:0007669"/>
    <property type="project" value="InterPro"/>
</dbReference>
<reference evidence="2" key="1">
    <citation type="journal article" date="2021" name="PeerJ">
        <title>Extensive microbial diversity within the chicken gut microbiome revealed by metagenomics and culture.</title>
        <authorList>
            <person name="Gilroy R."/>
            <person name="Ravi A."/>
            <person name="Getino M."/>
            <person name="Pursley I."/>
            <person name="Horton D.L."/>
            <person name="Alikhan N.F."/>
            <person name="Baker D."/>
            <person name="Gharbi K."/>
            <person name="Hall N."/>
            <person name="Watson M."/>
            <person name="Adriaenssens E.M."/>
            <person name="Foster-Nyarko E."/>
            <person name="Jarju S."/>
            <person name="Secka A."/>
            <person name="Antonio M."/>
            <person name="Oren A."/>
            <person name="Chaudhuri R.R."/>
            <person name="La Ragione R."/>
            <person name="Hildebrand F."/>
            <person name="Pallen M.J."/>
        </authorList>
    </citation>
    <scope>NUCLEOTIDE SEQUENCE</scope>
    <source>
        <strain evidence="2">ChiSjej1B19-5720</strain>
    </source>
</reference>
<feature type="domain" description="Alpha-L-rhamnosidase C-terminal" evidence="1">
    <location>
        <begin position="113"/>
        <end position="168"/>
    </location>
</feature>
<protein>
    <submittedName>
        <fullName evidence="2">Alpha-L-rhamnosidase</fullName>
    </submittedName>
</protein>
<evidence type="ECO:0000259" key="1">
    <source>
        <dbReference type="Pfam" id="PF17390"/>
    </source>
</evidence>